<reference evidence="1 2" key="1">
    <citation type="journal article" date="2017" name="Int. J. Syst. Evol. Microbiol.">
        <title>Mucilaginibacterpsychrotolerans sp. nov., isolated from peatlands.</title>
        <authorList>
            <person name="Deng Y."/>
            <person name="Shen L."/>
            <person name="Xu B."/>
            <person name="Liu Y."/>
            <person name="Gu Z."/>
            <person name="Liu H."/>
            <person name="Zhou Y."/>
        </authorList>
    </citation>
    <scope>NUCLEOTIDE SEQUENCE [LARGE SCALE GENOMIC DNA]</scope>
    <source>
        <strain evidence="1 2">NH7-4</strain>
    </source>
</reference>
<dbReference type="AlphaFoldDB" id="A0A4Y8RXP3"/>
<name>A0A4Y8RXP3_9SPHI</name>
<evidence type="ECO:0000313" key="1">
    <source>
        <dbReference type="EMBL" id="TFF30427.1"/>
    </source>
</evidence>
<accession>A0A4Y8RXP3</accession>
<gene>
    <name evidence="1" type="ORF">E2R66_27260</name>
</gene>
<dbReference type="RefSeq" id="WP_133236882.1">
    <property type="nucleotide sequence ID" value="NZ_SOZE01000055.1"/>
</dbReference>
<dbReference type="EMBL" id="SOZE01000055">
    <property type="protein sequence ID" value="TFF30427.1"/>
    <property type="molecule type" value="Genomic_DNA"/>
</dbReference>
<protein>
    <submittedName>
        <fullName evidence="1">DUF2281 domain-containing protein</fullName>
    </submittedName>
</protein>
<sequence>MVRTIIKSATKSISIEVPADYVGKEVEVIAFTIEETRPEDATDIILTHFASEKALAKDWLSPEEDIAWQSL</sequence>
<proteinExistence type="predicted"/>
<organism evidence="1 2">
    <name type="scientific">Mucilaginibacter psychrotolerans</name>
    <dbReference type="NCBI Taxonomy" id="1524096"/>
    <lineage>
        <taxon>Bacteria</taxon>
        <taxon>Pseudomonadati</taxon>
        <taxon>Bacteroidota</taxon>
        <taxon>Sphingobacteriia</taxon>
        <taxon>Sphingobacteriales</taxon>
        <taxon>Sphingobacteriaceae</taxon>
        <taxon>Mucilaginibacter</taxon>
    </lineage>
</organism>
<dbReference type="OrthoDB" id="964329at2"/>
<evidence type="ECO:0000313" key="2">
    <source>
        <dbReference type="Proteomes" id="UP000297540"/>
    </source>
</evidence>
<keyword evidence="2" id="KW-1185">Reference proteome</keyword>
<comment type="caution">
    <text evidence="1">The sequence shown here is derived from an EMBL/GenBank/DDBJ whole genome shotgun (WGS) entry which is preliminary data.</text>
</comment>
<dbReference type="Proteomes" id="UP000297540">
    <property type="component" value="Unassembled WGS sequence"/>
</dbReference>